<accession>A0A0E2ZHM9</accession>
<dbReference type="AlphaFoldDB" id="A0A0E2ZHM9"/>
<dbReference type="SUPFAM" id="SSF54786">
    <property type="entry name" value="YcfA/nrd intein domain"/>
    <property type="match status" value="1"/>
</dbReference>
<evidence type="ECO:0000313" key="2">
    <source>
        <dbReference type="Proteomes" id="UP000028839"/>
    </source>
</evidence>
<proteinExistence type="predicted"/>
<protein>
    <recommendedName>
        <fullName evidence="3">Toxin HicA</fullName>
    </recommendedName>
</protein>
<dbReference type="Pfam" id="PF07927">
    <property type="entry name" value="HicA_toxin"/>
    <property type="match status" value="1"/>
</dbReference>
<reference evidence="1 2" key="1">
    <citation type="submission" date="2014-07" db="EMBL/GenBank/DDBJ databases">
        <title>Comparative analysis of Nitrosococcus oceani genome inventories of strains from Pacific and Atlantic gyres.</title>
        <authorList>
            <person name="Lim C.K."/>
            <person name="Wang L."/>
            <person name="Sayavedra-Soto L.A."/>
            <person name="Klotz M.G."/>
        </authorList>
    </citation>
    <scope>NUCLEOTIDE SEQUENCE [LARGE SCALE GENOMIC DNA]</scope>
    <source>
        <strain evidence="1 2">C-27</strain>
        <plasmid evidence="1">pA</plasmid>
    </source>
</reference>
<evidence type="ECO:0008006" key="3">
    <source>
        <dbReference type="Google" id="ProtNLM"/>
    </source>
</evidence>
<dbReference type="InterPro" id="IPR012933">
    <property type="entry name" value="HicA_mRNA_interferase"/>
</dbReference>
<name>A0A0E2ZHM9_9GAMM</name>
<keyword evidence="1" id="KW-0614">Plasmid</keyword>
<dbReference type="OrthoDB" id="308644at2"/>
<organism evidence="1 2">
    <name type="scientific">Nitrosococcus oceani C-27</name>
    <dbReference type="NCBI Taxonomy" id="314279"/>
    <lineage>
        <taxon>Bacteria</taxon>
        <taxon>Pseudomonadati</taxon>
        <taxon>Pseudomonadota</taxon>
        <taxon>Gammaproteobacteria</taxon>
        <taxon>Chromatiales</taxon>
        <taxon>Chromatiaceae</taxon>
        <taxon>Nitrosococcus</taxon>
    </lineage>
</organism>
<dbReference type="HOGENOM" id="CLU_164851_1_0_6"/>
<dbReference type="EMBL" id="JPGN01000541">
    <property type="protein sequence ID" value="KFI17782.1"/>
    <property type="molecule type" value="Genomic_DNA"/>
</dbReference>
<gene>
    <name evidence="1" type="ORF">IB75_18660</name>
</gene>
<geneLocation type="plasmid" evidence="1">
    <name>pA</name>
</geneLocation>
<comment type="caution">
    <text evidence="1">The sequence shown here is derived from an EMBL/GenBank/DDBJ whole genome shotgun (WGS) entry which is preliminary data.</text>
</comment>
<dbReference type="GO" id="GO:0003729">
    <property type="term" value="F:mRNA binding"/>
    <property type="evidence" value="ECO:0007669"/>
    <property type="project" value="InterPro"/>
</dbReference>
<sequence length="82" mass="9276">MGKTEKLVAKAGNHPGGLSFGEFKTLLARCQWIFDHQTGSHEIWYSPGRRRLSIQPTANGKAKSYQVKQFLKIRDEEESNGN</sequence>
<evidence type="ECO:0000313" key="1">
    <source>
        <dbReference type="EMBL" id="KFI17782.1"/>
    </source>
</evidence>
<dbReference type="Proteomes" id="UP000028839">
    <property type="component" value="Unassembled WGS sequence"/>
</dbReference>